<proteinExistence type="inferred from homology"/>
<dbReference type="InterPro" id="IPR009075">
    <property type="entry name" value="AcylCo_DH/oxidase_C"/>
</dbReference>
<dbReference type="PANTHER" id="PTHR42707">
    <property type="entry name" value="ACYL-COA DEHYDROGENASE"/>
    <property type="match status" value="1"/>
</dbReference>
<dbReference type="InterPro" id="IPR036250">
    <property type="entry name" value="AcylCo_DH-like_C"/>
</dbReference>
<evidence type="ECO:0000256" key="4">
    <source>
        <dbReference type="RuleBase" id="RU362125"/>
    </source>
</evidence>
<feature type="domain" description="Acyl-CoA dehydrogenase/oxidase C-terminal" evidence="5">
    <location>
        <begin position="297"/>
        <end position="455"/>
    </location>
</feature>
<dbReference type="EMBL" id="SGPM01000694">
    <property type="protein sequence ID" value="THH16916.1"/>
    <property type="molecule type" value="Genomic_DNA"/>
</dbReference>
<evidence type="ECO:0008006" key="10">
    <source>
        <dbReference type="Google" id="ProtNLM"/>
    </source>
</evidence>
<dbReference type="SUPFAM" id="SSF47203">
    <property type="entry name" value="Acyl-CoA dehydrogenase C-terminal domain-like"/>
    <property type="match status" value="1"/>
</dbReference>
<keyword evidence="9" id="KW-1185">Reference proteome</keyword>
<sequence>MRVEEGFQPTPFAEGNAYTTDVVLPSLLKRLAPPEVCSDVDRDLTRFGDVVLTTLRSLSARATEPKLVQYDQWGRCIDDLQTSEGWRGLKAIMQKEGVPAIFHERTHGEYSRVHGFMKMLLATGESQVIFCPLSMTDGAARVLEIIGIPALQRDIHSRLVSRDPTAAFTAGQWMTERPGGSDVSQTETIATPAPHLSSPYGPVYSLDGFKWFSSATDSDVSVALARTGPLSAGSRGLSLFLIPLRKPLLRAPTDPVPSPLTNGIRIHRLKNKVGTKIVPTAELSLDGTEGYLLGPLNQGVKLITPVLNITRVHSAVTSVGYVRKCLAIATAYAKVRAISGGRQVLAANPLHVAALAKASLVYRALSHMTFGVVLLLGKTECGVASVEEELRLRLLTSAIKAFAANHASVVIEECMTALGGQGYMEENGFGTALKDALVEKIWEGTINVLALDLVRATANPDVLPAFLQWAHCIIATISSQLTTTLTTPIQTLHSALTLLTSAYTPPIAPLIPRAALFLFSNIASSIYLLEHALWAVSAKEASAQTDVEVFARWVEEGGLVESVAEVERIMREARKGGRREEMDRRIVFGEETRREGHLGVSAHL</sequence>
<organism evidence="8 9">
    <name type="scientific">Antrodiella citrinella</name>
    <dbReference type="NCBI Taxonomy" id="2447956"/>
    <lineage>
        <taxon>Eukaryota</taxon>
        <taxon>Fungi</taxon>
        <taxon>Dikarya</taxon>
        <taxon>Basidiomycota</taxon>
        <taxon>Agaricomycotina</taxon>
        <taxon>Agaricomycetes</taxon>
        <taxon>Polyporales</taxon>
        <taxon>Steccherinaceae</taxon>
        <taxon>Antrodiella</taxon>
    </lineage>
</organism>
<comment type="cofactor">
    <cofactor evidence="4">
        <name>FAD</name>
        <dbReference type="ChEBI" id="CHEBI:57692"/>
    </cofactor>
</comment>
<evidence type="ECO:0000259" key="6">
    <source>
        <dbReference type="Pfam" id="PF02770"/>
    </source>
</evidence>
<dbReference type="Pfam" id="PF02770">
    <property type="entry name" value="Acyl-CoA_dh_M"/>
    <property type="match status" value="1"/>
</dbReference>
<dbReference type="Gene3D" id="1.20.140.10">
    <property type="entry name" value="Butyryl-CoA Dehydrogenase, subunit A, domain 3"/>
    <property type="match status" value="1"/>
</dbReference>
<comment type="similarity">
    <text evidence="1 4">Belongs to the acyl-CoA dehydrogenase family.</text>
</comment>
<evidence type="ECO:0000256" key="2">
    <source>
        <dbReference type="ARBA" id="ARBA00022630"/>
    </source>
</evidence>
<gene>
    <name evidence="8" type="ORF">EUX98_g9223</name>
</gene>
<dbReference type="OrthoDB" id="10251155at2759"/>
<keyword evidence="2 4" id="KW-0285">Flavoprotein</keyword>
<feature type="domain" description="Adaptive response protein AidB N-terminal" evidence="7">
    <location>
        <begin position="8"/>
        <end position="162"/>
    </location>
</feature>
<accession>A0A4S4LWF8</accession>
<dbReference type="InterPro" id="IPR009100">
    <property type="entry name" value="AcylCoA_DH/oxidase_NM_dom_sf"/>
</dbReference>
<reference evidence="8 9" key="1">
    <citation type="submission" date="2019-02" db="EMBL/GenBank/DDBJ databases">
        <title>Genome sequencing of the rare red list fungi Antrodiella citrinella (Flaviporus citrinellus).</title>
        <authorList>
            <person name="Buettner E."/>
            <person name="Kellner H."/>
        </authorList>
    </citation>
    <scope>NUCLEOTIDE SEQUENCE [LARGE SCALE GENOMIC DNA]</scope>
    <source>
        <strain evidence="8 9">DSM 108506</strain>
    </source>
</reference>
<protein>
    <recommendedName>
        <fullName evidence="10">Acyl-CoA dehydrogenase/oxidase C-terminal domain-containing protein</fullName>
    </recommendedName>
</protein>
<keyword evidence="3 4" id="KW-0274">FAD</keyword>
<dbReference type="Pfam" id="PF00441">
    <property type="entry name" value="Acyl-CoA_dh_1"/>
    <property type="match status" value="1"/>
</dbReference>
<name>A0A4S4LWF8_9APHY</name>
<feature type="domain" description="Acyl-CoA oxidase/dehydrogenase middle" evidence="6">
    <location>
        <begin position="172"/>
        <end position="286"/>
    </location>
</feature>
<dbReference type="InterPro" id="IPR052904">
    <property type="entry name" value="Acyl-CoA_dehydrogenase-like"/>
</dbReference>
<dbReference type="Gene3D" id="2.40.110.20">
    <property type="match status" value="1"/>
</dbReference>
<evidence type="ECO:0000259" key="5">
    <source>
        <dbReference type="Pfam" id="PF00441"/>
    </source>
</evidence>
<evidence type="ECO:0000313" key="9">
    <source>
        <dbReference type="Proteomes" id="UP000308730"/>
    </source>
</evidence>
<dbReference type="Pfam" id="PF18158">
    <property type="entry name" value="AidB_N"/>
    <property type="match status" value="1"/>
</dbReference>
<comment type="caution">
    <text evidence="8">The sequence shown here is derived from an EMBL/GenBank/DDBJ whole genome shotgun (WGS) entry which is preliminary data.</text>
</comment>
<dbReference type="InterPro" id="IPR006091">
    <property type="entry name" value="Acyl-CoA_Oxase/DH_mid-dom"/>
</dbReference>
<dbReference type="Gene3D" id="6.10.250.600">
    <property type="match status" value="1"/>
</dbReference>
<evidence type="ECO:0000313" key="8">
    <source>
        <dbReference type="EMBL" id="THH16916.1"/>
    </source>
</evidence>
<evidence type="ECO:0000256" key="1">
    <source>
        <dbReference type="ARBA" id="ARBA00009347"/>
    </source>
</evidence>
<dbReference type="AlphaFoldDB" id="A0A4S4LWF8"/>
<dbReference type="PANTHER" id="PTHR42707:SF2">
    <property type="entry name" value="ACD11 DEHYDROGENASE"/>
    <property type="match status" value="1"/>
</dbReference>
<evidence type="ECO:0000259" key="7">
    <source>
        <dbReference type="Pfam" id="PF18158"/>
    </source>
</evidence>
<dbReference type="InterPro" id="IPR041504">
    <property type="entry name" value="AidB_N"/>
</dbReference>
<evidence type="ECO:0000256" key="3">
    <source>
        <dbReference type="ARBA" id="ARBA00022827"/>
    </source>
</evidence>
<dbReference type="Proteomes" id="UP000308730">
    <property type="component" value="Unassembled WGS sequence"/>
</dbReference>
<dbReference type="SUPFAM" id="SSF56645">
    <property type="entry name" value="Acyl-CoA dehydrogenase NM domain-like"/>
    <property type="match status" value="1"/>
</dbReference>
<keyword evidence="4" id="KW-0560">Oxidoreductase</keyword>
<dbReference type="GO" id="GO:0003995">
    <property type="term" value="F:acyl-CoA dehydrogenase activity"/>
    <property type="evidence" value="ECO:0007669"/>
    <property type="project" value="TreeGrafter"/>
</dbReference>